<gene>
    <name evidence="2" type="ORF">RRG08_055237</name>
</gene>
<reference evidence="2" key="1">
    <citation type="journal article" date="2023" name="G3 (Bethesda)">
        <title>A reference genome for the long-term kleptoplast-retaining sea slug Elysia crispata morphotype clarki.</title>
        <authorList>
            <person name="Eastman K.E."/>
            <person name="Pendleton A.L."/>
            <person name="Shaikh M.A."/>
            <person name="Suttiyut T."/>
            <person name="Ogas R."/>
            <person name="Tomko P."/>
            <person name="Gavelis G."/>
            <person name="Widhalm J.R."/>
            <person name="Wisecaver J.H."/>
        </authorList>
    </citation>
    <scope>NUCLEOTIDE SEQUENCE</scope>
    <source>
        <strain evidence="2">ECLA1</strain>
    </source>
</reference>
<evidence type="ECO:0000256" key="1">
    <source>
        <dbReference type="SAM" id="MobiDB-lite"/>
    </source>
</evidence>
<evidence type="ECO:0000313" key="3">
    <source>
        <dbReference type="Proteomes" id="UP001283361"/>
    </source>
</evidence>
<dbReference type="EMBL" id="JAWDGP010007558">
    <property type="protein sequence ID" value="KAK3713595.1"/>
    <property type="molecule type" value="Genomic_DNA"/>
</dbReference>
<dbReference type="Proteomes" id="UP001283361">
    <property type="component" value="Unassembled WGS sequence"/>
</dbReference>
<keyword evidence="3" id="KW-1185">Reference proteome</keyword>
<feature type="region of interest" description="Disordered" evidence="1">
    <location>
        <begin position="124"/>
        <end position="146"/>
    </location>
</feature>
<proteinExistence type="predicted"/>
<organism evidence="2 3">
    <name type="scientific">Elysia crispata</name>
    <name type="common">lettuce slug</name>
    <dbReference type="NCBI Taxonomy" id="231223"/>
    <lineage>
        <taxon>Eukaryota</taxon>
        <taxon>Metazoa</taxon>
        <taxon>Spiralia</taxon>
        <taxon>Lophotrochozoa</taxon>
        <taxon>Mollusca</taxon>
        <taxon>Gastropoda</taxon>
        <taxon>Heterobranchia</taxon>
        <taxon>Euthyneura</taxon>
        <taxon>Panpulmonata</taxon>
        <taxon>Sacoglossa</taxon>
        <taxon>Placobranchoidea</taxon>
        <taxon>Plakobranchidae</taxon>
        <taxon>Elysia</taxon>
    </lineage>
</organism>
<name>A0AAE0XUZ7_9GAST</name>
<dbReference type="AlphaFoldDB" id="A0AAE0XUZ7"/>
<protein>
    <submittedName>
        <fullName evidence="2">Uncharacterized protein</fullName>
    </submittedName>
</protein>
<accession>A0AAE0XUZ7</accession>
<evidence type="ECO:0000313" key="2">
    <source>
        <dbReference type="EMBL" id="KAK3713595.1"/>
    </source>
</evidence>
<comment type="caution">
    <text evidence="2">The sequence shown here is derived from an EMBL/GenBank/DDBJ whole genome shotgun (WGS) entry which is preliminary data.</text>
</comment>
<sequence>MLFIVADDPGFGLPPLCGNRTIWHAARERLGCLLEENNTVSTLPILQTPSPTPPLIQYYFEPPRSPARLFSCAIASTNRHEAQRRPTGHESLELPKCHSRFMNHISLWTAPVCLSQIDLLSSARPFEEHEEEEKTTRSTRRPRVMDSRNTSICMEPHSILISEECNKSRTFFPHLIGSDKKQR</sequence>